<dbReference type="InterPro" id="IPR004839">
    <property type="entry name" value="Aminotransferase_I/II_large"/>
</dbReference>
<keyword evidence="3" id="KW-0663">Pyridoxal phosphate</keyword>
<evidence type="ECO:0000256" key="1">
    <source>
        <dbReference type="ARBA" id="ARBA00001933"/>
    </source>
</evidence>
<dbReference type="InterPro" id="IPR015421">
    <property type="entry name" value="PyrdxlP-dep_Trfase_major"/>
</dbReference>
<dbReference type="SUPFAM" id="SSF53383">
    <property type="entry name" value="PLP-dependent transferases"/>
    <property type="match status" value="1"/>
</dbReference>
<dbReference type="GO" id="GO:0008483">
    <property type="term" value="F:transaminase activity"/>
    <property type="evidence" value="ECO:0007669"/>
    <property type="project" value="UniProtKB-KW"/>
</dbReference>
<evidence type="ECO:0000256" key="3">
    <source>
        <dbReference type="ARBA" id="ARBA00022898"/>
    </source>
</evidence>
<dbReference type="Gene3D" id="3.40.640.10">
    <property type="entry name" value="Type I PLP-dependent aspartate aminotransferase-like (Major domain)"/>
    <property type="match status" value="1"/>
</dbReference>
<evidence type="ECO:0000313" key="7">
    <source>
        <dbReference type="EMBL" id="TXJ38206.1"/>
    </source>
</evidence>
<organism evidence="7 8">
    <name type="scientific">Brachyspira aalborgi</name>
    <dbReference type="NCBI Taxonomy" id="29522"/>
    <lineage>
        <taxon>Bacteria</taxon>
        <taxon>Pseudomonadati</taxon>
        <taxon>Spirochaetota</taxon>
        <taxon>Spirochaetia</taxon>
        <taxon>Brachyspirales</taxon>
        <taxon>Brachyspiraceae</taxon>
        <taxon>Brachyspira</taxon>
    </lineage>
</organism>
<dbReference type="Proteomes" id="UP000322814">
    <property type="component" value="Unassembled WGS sequence"/>
</dbReference>
<comment type="caution">
    <text evidence="7">The sequence shown here is derived from an EMBL/GenBank/DDBJ whole genome shotgun (WGS) entry which is preliminary data.</text>
</comment>
<dbReference type="RefSeq" id="WP_147770822.1">
    <property type="nucleotide sequence ID" value="NZ_SAYB01000003.1"/>
</dbReference>
<dbReference type="NCBIfam" id="TIGR04350">
    <property type="entry name" value="C_S_lyase_PatB"/>
    <property type="match status" value="1"/>
</dbReference>
<dbReference type="EC" id="4.4.1.13" evidence="2"/>
<keyword evidence="4" id="KW-0456">Lyase</keyword>
<keyword evidence="7" id="KW-0032">Aminotransferase</keyword>
<evidence type="ECO:0000256" key="2">
    <source>
        <dbReference type="ARBA" id="ARBA00012224"/>
    </source>
</evidence>
<dbReference type="InterPro" id="IPR051798">
    <property type="entry name" value="Class-II_PLP-Dep_Aminotrans"/>
</dbReference>
<dbReference type="CDD" id="cd00609">
    <property type="entry name" value="AAT_like"/>
    <property type="match status" value="1"/>
</dbReference>
<reference evidence="7 8" key="1">
    <citation type="journal article" date="1992" name="Lakartidningen">
        <title>[Penicillin V and not amoxicillin is the first choice preparation in acute otitis].</title>
        <authorList>
            <person name="Kamme C."/>
            <person name="Lundgren K."/>
            <person name="Prellner K."/>
        </authorList>
    </citation>
    <scope>NUCLEOTIDE SEQUENCE [LARGE SCALE GENOMIC DNA]</scope>
    <source>
        <strain evidence="7 8">PC4580III</strain>
    </source>
</reference>
<dbReference type="InterPro" id="IPR015424">
    <property type="entry name" value="PyrdxlP-dep_Trfase"/>
</dbReference>
<name>A0A5C8EKF6_9SPIR</name>
<comment type="similarity">
    <text evidence="5">Belongs to the class-II pyridoxal-phosphate-dependent aminotransferase family. MalY/PatB cystathionine beta-lyase subfamily.</text>
</comment>
<dbReference type="Pfam" id="PF00155">
    <property type="entry name" value="Aminotran_1_2"/>
    <property type="match status" value="1"/>
</dbReference>
<dbReference type="PANTHER" id="PTHR43525:SF1">
    <property type="entry name" value="PROTEIN MALY"/>
    <property type="match status" value="1"/>
</dbReference>
<evidence type="ECO:0000259" key="6">
    <source>
        <dbReference type="Pfam" id="PF00155"/>
    </source>
</evidence>
<dbReference type="PANTHER" id="PTHR43525">
    <property type="entry name" value="PROTEIN MALY"/>
    <property type="match status" value="1"/>
</dbReference>
<dbReference type="Gene3D" id="3.90.1150.10">
    <property type="entry name" value="Aspartate Aminotransferase, domain 1"/>
    <property type="match status" value="1"/>
</dbReference>
<gene>
    <name evidence="7" type="ORF">EPJ78_05775</name>
</gene>
<evidence type="ECO:0000256" key="5">
    <source>
        <dbReference type="ARBA" id="ARBA00037974"/>
    </source>
</evidence>
<dbReference type="AlphaFoldDB" id="A0A5C8EKF6"/>
<accession>A0A5C8EKF6</accession>
<evidence type="ECO:0000313" key="8">
    <source>
        <dbReference type="Proteomes" id="UP000322814"/>
    </source>
</evidence>
<protein>
    <recommendedName>
        <fullName evidence="2">cysteine-S-conjugate beta-lyase</fullName>
        <ecNumber evidence="2">4.4.1.13</ecNumber>
    </recommendedName>
</protein>
<keyword evidence="7" id="KW-0808">Transferase</keyword>
<dbReference type="InterPro" id="IPR027619">
    <property type="entry name" value="C-S_lyase_PatB-like"/>
</dbReference>
<sequence>MNFDAIVNRKGTYCTQWDYIKDRFGMDDLLPFTISDMDFEVPKEIIDAVISRVNHKVFGYSRWNHDDFKDSIKLWYNKRFNFSINKEWILYSPNVMYSVSNLIRMKSKMGDNVLILTPVYDGFFKTIKANNRNIITSTLKKINNRYQIDFDDFEKKCLKSKILLFCSPHNPIGKVWNSYELKNVIDICKKYNVYIISDEIHMDIVYNKHNPIFLIDDYKNMALCSSASKTFNISSLSCSYLLVRDKKDREEFLHILKNIDSLSSPQILSIISLISAYNKCDYWIDEALKYIENNIKYIIDYINKNIPDLKCYMPEGTYFAWIDYSNLNISNKDFQKYLINIGKVAIMDGITYGEEGKFFIRINCACPMKKIKDCMNRINNTVEYIKANYKI</sequence>
<proteinExistence type="inferred from homology"/>
<evidence type="ECO:0000256" key="4">
    <source>
        <dbReference type="ARBA" id="ARBA00023239"/>
    </source>
</evidence>
<dbReference type="InterPro" id="IPR015422">
    <property type="entry name" value="PyrdxlP-dep_Trfase_small"/>
</dbReference>
<comment type="cofactor">
    <cofactor evidence="1">
        <name>pyridoxal 5'-phosphate</name>
        <dbReference type="ChEBI" id="CHEBI:597326"/>
    </cofactor>
</comment>
<dbReference type="GO" id="GO:0047804">
    <property type="term" value="F:cysteine-S-conjugate beta-lyase activity"/>
    <property type="evidence" value="ECO:0007669"/>
    <property type="project" value="UniProtKB-EC"/>
</dbReference>
<dbReference type="EMBL" id="SAYB01000003">
    <property type="protein sequence ID" value="TXJ38206.1"/>
    <property type="molecule type" value="Genomic_DNA"/>
</dbReference>
<dbReference type="GO" id="GO:0030170">
    <property type="term" value="F:pyridoxal phosphate binding"/>
    <property type="evidence" value="ECO:0007669"/>
    <property type="project" value="InterPro"/>
</dbReference>
<feature type="domain" description="Aminotransferase class I/classII large" evidence="6">
    <location>
        <begin position="28"/>
        <end position="378"/>
    </location>
</feature>